<dbReference type="AlphaFoldDB" id="A0A3A4N555"/>
<dbReference type="InterPro" id="IPR010131">
    <property type="entry name" value="MdtP/NodT-like"/>
</dbReference>
<dbReference type="Gene3D" id="1.20.1600.10">
    <property type="entry name" value="Outer membrane efflux proteins (OEP)"/>
    <property type="match status" value="1"/>
</dbReference>
<evidence type="ECO:0000313" key="2">
    <source>
        <dbReference type="EMBL" id="RJP17038.1"/>
    </source>
</evidence>
<protein>
    <submittedName>
        <fullName evidence="2">TolC family protein</fullName>
    </submittedName>
</protein>
<comment type="caution">
    <text evidence="2">The sequence shown here is derived from an EMBL/GenBank/DDBJ whole genome shotgun (WGS) entry which is preliminary data.</text>
</comment>
<dbReference type="PANTHER" id="PTHR30203">
    <property type="entry name" value="OUTER MEMBRANE CATION EFFLUX PROTEIN"/>
    <property type="match status" value="1"/>
</dbReference>
<dbReference type="SUPFAM" id="SSF56954">
    <property type="entry name" value="Outer membrane efflux proteins (OEP)"/>
    <property type="match status" value="1"/>
</dbReference>
<sequence>MNISKRKKFTLLSAGVILAVILASCAGIPTRNERAARQDLGATETVYRPAAAKPDLPVLTENSALAELLQYALLNSPRVESSFYEWKAAVEEITMARSLPNPMLQFDLEFVSGVVEALTPMLMTDPMSNWQIPSKLGLKAEAAYGEALGQRAAFENELLATALSVKRAYYQLWVVDRQIYWTREMLKIVEDIERIARERLAVGNVTQQDVLRAQIERDKLENELANLIDSRGPIVTRLKSALGIGPDQSFPEPVAALEPSVSGLTEESLLETAFERNPRLKEMRAQVLQAIALYQLSRKTTVPDYSFGFGANVEASPVPFMPSFGLTLPIWRDKIRAEISQGQAGVGAARARLSAEELELAVRFAETAFSWRETDRNVRLYSDRLIPKAKASLESARAGYTSGITDFLDLLDAEKTLLDYRLAHASAEGRREIVLAEMSLVILGRWPEGVLNMLGPDIVNDSTAARQVKKGKNK</sequence>
<dbReference type="EMBL" id="QZKU01000122">
    <property type="protein sequence ID" value="RJP17038.1"/>
    <property type="molecule type" value="Genomic_DNA"/>
</dbReference>
<evidence type="ECO:0000256" key="1">
    <source>
        <dbReference type="ARBA" id="ARBA00007613"/>
    </source>
</evidence>
<accession>A0A3A4N555</accession>
<proteinExistence type="inferred from homology"/>
<organism evidence="2 3">
    <name type="scientific">Abyssobacteria bacterium (strain SURF_5)</name>
    <dbReference type="NCBI Taxonomy" id="2093360"/>
    <lineage>
        <taxon>Bacteria</taxon>
        <taxon>Pseudomonadati</taxon>
        <taxon>Candidatus Hydrogenedentota</taxon>
        <taxon>Candidatus Abyssobacteria</taxon>
    </lineage>
</organism>
<dbReference type="Pfam" id="PF02321">
    <property type="entry name" value="OEP"/>
    <property type="match status" value="2"/>
</dbReference>
<dbReference type="InterPro" id="IPR003423">
    <property type="entry name" value="OMP_efflux"/>
</dbReference>
<evidence type="ECO:0000313" key="3">
    <source>
        <dbReference type="Proteomes" id="UP000265882"/>
    </source>
</evidence>
<reference evidence="2 3" key="1">
    <citation type="journal article" date="2017" name="ISME J.">
        <title>Energy and carbon metabolisms in a deep terrestrial subsurface fluid microbial community.</title>
        <authorList>
            <person name="Momper L."/>
            <person name="Jungbluth S.P."/>
            <person name="Lee M.D."/>
            <person name="Amend J.P."/>
        </authorList>
    </citation>
    <scope>NUCLEOTIDE SEQUENCE [LARGE SCALE GENOMIC DNA]</scope>
    <source>
        <strain evidence="2">SURF_5</strain>
    </source>
</reference>
<dbReference type="GO" id="GO:0015562">
    <property type="term" value="F:efflux transmembrane transporter activity"/>
    <property type="evidence" value="ECO:0007669"/>
    <property type="project" value="InterPro"/>
</dbReference>
<comment type="similarity">
    <text evidence="1">Belongs to the outer membrane factor (OMF) (TC 1.B.17) family.</text>
</comment>
<dbReference type="PROSITE" id="PS51257">
    <property type="entry name" value="PROKAR_LIPOPROTEIN"/>
    <property type="match status" value="1"/>
</dbReference>
<gene>
    <name evidence="2" type="ORF">C4520_17700</name>
</gene>
<name>A0A3A4N555_ABYX5</name>
<dbReference type="Proteomes" id="UP000265882">
    <property type="component" value="Unassembled WGS sequence"/>
</dbReference>
<dbReference type="PANTHER" id="PTHR30203:SF24">
    <property type="entry name" value="BLR4935 PROTEIN"/>
    <property type="match status" value="1"/>
</dbReference>